<dbReference type="Proteomes" id="UP000237819">
    <property type="component" value="Unassembled WGS sequence"/>
</dbReference>
<organism evidence="2 3">
    <name type="scientific">Blastopirellula marina</name>
    <dbReference type="NCBI Taxonomy" id="124"/>
    <lineage>
        <taxon>Bacteria</taxon>
        <taxon>Pseudomonadati</taxon>
        <taxon>Planctomycetota</taxon>
        <taxon>Planctomycetia</taxon>
        <taxon>Pirellulales</taxon>
        <taxon>Pirellulaceae</taxon>
        <taxon>Blastopirellula</taxon>
    </lineage>
</organism>
<proteinExistence type="inferred from homology"/>
<dbReference type="PANTHER" id="PTHR30203:SF24">
    <property type="entry name" value="BLR4935 PROTEIN"/>
    <property type="match status" value="1"/>
</dbReference>
<dbReference type="InterPro" id="IPR010131">
    <property type="entry name" value="MdtP/NodT-like"/>
</dbReference>
<evidence type="ECO:0000256" key="1">
    <source>
        <dbReference type="ARBA" id="ARBA00007613"/>
    </source>
</evidence>
<comment type="caution">
    <text evidence="2">The sequence shown here is derived from an EMBL/GenBank/DDBJ whole genome shotgun (WGS) entry which is preliminary data.</text>
</comment>
<dbReference type="InterPro" id="IPR003423">
    <property type="entry name" value="OMP_efflux"/>
</dbReference>
<dbReference type="EMBL" id="PUHZ01000010">
    <property type="protein sequence ID" value="PQO46255.1"/>
    <property type="molecule type" value="Genomic_DNA"/>
</dbReference>
<reference evidence="2 3" key="1">
    <citation type="submission" date="2018-02" db="EMBL/GenBank/DDBJ databases">
        <title>Comparative genomes isolates from brazilian mangrove.</title>
        <authorList>
            <person name="Araujo J.E."/>
            <person name="Taketani R.G."/>
            <person name="Silva M.C.P."/>
            <person name="Loureco M.V."/>
            <person name="Andreote F.D."/>
        </authorList>
    </citation>
    <scope>NUCLEOTIDE SEQUENCE [LARGE SCALE GENOMIC DNA]</scope>
    <source>
        <strain evidence="2 3">Nap-Phe MGV</strain>
    </source>
</reference>
<accession>A0A2S8GPA2</accession>
<dbReference type="PANTHER" id="PTHR30203">
    <property type="entry name" value="OUTER MEMBRANE CATION EFFLUX PROTEIN"/>
    <property type="match status" value="1"/>
</dbReference>
<dbReference type="AlphaFoldDB" id="A0A2S8GPA2"/>
<dbReference type="GO" id="GO:0015562">
    <property type="term" value="F:efflux transmembrane transporter activity"/>
    <property type="evidence" value="ECO:0007669"/>
    <property type="project" value="InterPro"/>
</dbReference>
<evidence type="ECO:0000313" key="2">
    <source>
        <dbReference type="EMBL" id="PQO46255.1"/>
    </source>
</evidence>
<dbReference type="SUPFAM" id="SSF56954">
    <property type="entry name" value="Outer membrane efflux proteins (OEP)"/>
    <property type="match status" value="1"/>
</dbReference>
<sequence>MFCNDYCDCQGNPDTLENRGTKMAVTTSSRSSWWFALGLSSVIGCAAPPTAWQQPYQEQTPPADVAEVSRDAPPVADISPENPPVQLVSHLDSSVLQGPQLQPTALVPPAFHAMEQPTFTVAQGPTPAVPAMPGGGISLQEIQDLALANNPTIRQSSATAFATEHYRHQVGRYANPNAGYSGMQLADQNTDQHVLFVEQEFVTAHKLRLNENVLGHAVQAQRWDVESQRFRVLTDVRLAFLDALVAQRRMEVIDNFREVAAKGAELAAQRFKAMETAQSDQLQAEIQLNELEVLRQQAQFTWDAAWQAMAATAGVPEMAKSQLAGQLKTDGGQLDWEEVYSNLLASSPELQAACSRVNKARANLSRQEVQAIPNVTAQLQAGHDNSTGSGMINVQIGAPIPVFNKNSGNMSAAYREYSRATHAVKRVEMSLKARLAEVSRQYDSALVAVQRYEEQILPKAKKTLDLAEQAYTAGEFSFIQVLIVRRTYFDTNLQYIESLGQLAKAHAQIDGLLLTGGLDEPGDFTEGDVLRGQTFSQQ</sequence>
<name>A0A2S8GPA2_9BACT</name>
<gene>
    <name evidence="2" type="ORF">C5Y93_09725</name>
</gene>
<dbReference type="Pfam" id="PF02321">
    <property type="entry name" value="OEP"/>
    <property type="match status" value="1"/>
</dbReference>
<evidence type="ECO:0000313" key="3">
    <source>
        <dbReference type="Proteomes" id="UP000237819"/>
    </source>
</evidence>
<dbReference type="Gene3D" id="1.20.1600.10">
    <property type="entry name" value="Outer membrane efflux proteins (OEP)"/>
    <property type="match status" value="1"/>
</dbReference>
<protein>
    <submittedName>
        <fullName evidence="2">TolC family protein</fullName>
    </submittedName>
</protein>
<comment type="similarity">
    <text evidence="1">Belongs to the outer membrane factor (OMF) (TC 1.B.17) family.</text>
</comment>